<evidence type="ECO:0000313" key="5">
    <source>
        <dbReference type="Proteomes" id="UP000003136"/>
    </source>
</evidence>
<dbReference type="HOGENOM" id="CLU_682671_0_0_9"/>
<evidence type="ECO:0000256" key="3">
    <source>
        <dbReference type="SAM" id="SignalP"/>
    </source>
</evidence>
<dbReference type="AlphaFoldDB" id="B7ASP6"/>
<protein>
    <submittedName>
        <fullName evidence="4">Uncharacterized protein</fullName>
    </submittedName>
</protein>
<evidence type="ECO:0000313" key="4">
    <source>
        <dbReference type="EMBL" id="EEC57592.1"/>
    </source>
</evidence>
<reference evidence="4 5" key="1">
    <citation type="submission" date="2008-11" db="EMBL/GenBank/DDBJ databases">
        <title>Draft genome sequence of Bacteroides pectinophilus (ATCC 43243).</title>
        <authorList>
            <person name="Sudarsanam P."/>
            <person name="Ley R."/>
            <person name="Guruge J."/>
            <person name="Turnbaugh P.J."/>
            <person name="Mahowald M."/>
            <person name="Liep D."/>
            <person name="Gordon J."/>
        </authorList>
    </citation>
    <scope>NUCLEOTIDE SEQUENCE [LARGE SCALE GENOMIC DNA]</scope>
    <source>
        <strain evidence="4 5">ATCC 43243</strain>
    </source>
</reference>
<organism evidence="4 5">
    <name type="scientific">[Bacteroides] pectinophilus ATCC 43243</name>
    <dbReference type="NCBI Taxonomy" id="483218"/>
    <lineage>
        <taxon>Bacteria</taxon>
        <taxon>Bacillati</taxon>
        <taxon>Bacillota</taxon>
        <taxon>Clostridia</taxon>
        <taxon>Eubacteriales</taxon>
    </lineage>
</organism>
<name>B7ASP6_9FIRM</name>
<dbReference type="EMBL" id="ABVQ01000036">
    <property type="protein sequence ID" value="EEC57592.1"/>
    <property type="molecule type" value="Genomic_DNA"/>
</dbReference>
<accession>B7ASP6</accession>
<feature type="region of interest" description="Disordered" evidence="1">
    <location>
        <begin position="183"/>
        <end position="219"/>
    </location>
</feature>
<keyword evidence="5" id="KW-1185">Reference proteome</keyword>
<evidence type="ECO:0000256" key="2">
    <source>
        <dbReference type="SAM" id="Phobius"/>
    </source>
</evidence>
<gene>
    <name evidence="4" type="ORF">BACPEC_02101</name>
</gene>
<feature type="compositionally biased region" description="Acidic residues" evidence="1">
    <location>
        <begin position="202"/>
        <end position="212"/>
    </location>
</feature>
<feature type="transmembrane region" description="Helical" evidence="2">
    <location>
        <begin position="378"/>
        <end position="397"/>
    </location>
</feature>
<evidence type="ECO:0000256" key="1">
    <source>
        <dbReference type="SAM" id="MobiDB-lite"/>
    </source>
</evidence>
<keyword evidence="2" id="KW-0472">Membrane</keyword>
<comment type="caution">
    <text evidence="4">The sequence shown here is derived from an EMBL/GenBank/DDBJ whole genome shotgun (WGS) entry which is preliminary data.</text>
</comment>
<feature type="signal peptide" evidence="3">
    <location>
        <begin position="1"/>
        <end position="28"/>
    </location>
</feature>
<keyword evidence="3" id="KW-0732">Signal</keyword>
<reference evidence="4 5" key="2">
    <citation type="submission" date="2008-11" db="EMBL/GenBank/DDBJ databases">
        <authorList>
            <person name="Fulton L."/>
            <person name="Clifton S."/>
            <person name="Fulton B."/>
            <person name="Xu J."/>
            <person name="Minx P."/>
            <person name="Pepin K.H."/>
            <person name="Johnson M."/>
            <person name="Bhonagiri V."/>
            <person name="Nash W.E."/>
            <person name="Mardis E.R."/>
            <person name="Wilson R.K."/>
        </authorList>
    </citation>
    <scope>NUCLEOTIDE SEQUENCE [LARGE SCALE GENOMIC DNA]</scope>
    <source>
        <strain evidence="4 5">ATCC 43243</strain>
    </source>
</reference>
<feature type="chain" id="PRO_5039315848" evidence="3">
    <location>
        <begin position="29"/>
        <end position="403"/>
    </location>
</feature>
<proteinExistence type="predicted"/>
<feature type="compositionally biased region" description="Low complexity" evidence="1">
    <location>
        <begin position="187"/>
        <end position="201"/>
    </location>
</feature>
<dbReference type="Proteomes" id="UP000003136">
    <property type="component" value="Unassembled WGS sequence"/>
</dbReference>
<sequence>MSKRTKKLLTYFMAAVLAGGGLVSSLNAGQVKAADMYDVFIGNSKRYTVGCAEDWRIVLEAPADEFKSVAVDGKVAPEYAVKSVKAVGYPEGFEPEVPATTEAPAVTTETPAATGYSYLSSNAVAVFAAAPESGSAAASAYKCTEIILNSSWIDTIGTGKHMVTLAFDNGNAYVGIVVTGSDKPEESTTVASTESTTAASGDSDDTDSDDSSSDSINVSQKTDSNGIIIQKFSFKNGALPEDTVWMIGNMSDDDIVMLNNNGINAKLGWDINPYSGGVRAQVAPGYKVNVQFALPSDLAYISTAEYKIYDLTYNVYQDAVINNGIVSFDASHFSKYALVEMTAGSGSADGNVTDNASESTTLAGAQVTSPKTADTTGVVFWALCMAAAIGAFVVTFAKGRQCK</sequence>
<keyword evidence="2" id="KW-1133">Transmembrane helix</keyword>
<dbReference type="STRING" id="483218.BACPEC_02101"/>
<keyword evidence="2" id="KW-0812">Transmembrane</keyword>